<evidence type="ECO:0000313" key="3">
    <source>
        <dbReference type="EMBL" id="CAJ0576183.1"/>
    </source>
</evidence>
<dbReference type="InterPro" id="IPR001304">
    <property type="entry name" value="C-type_lectin-like"/>
</dbReference>
<feature type="domain" description="C-type lectin" evidence="2">
    <location>
        <begin position="30"/>
        <end position="132"/>
    </location>
</feature>
<sequence length="312" mass="34893">MPRAGPILLVLLFVTASARFCPDGSLEYSQGNECIYAVDADTTYDVAQKTCREFGGRLVQPKSDTENAFVSSQKTQVLKNREVYIGVRRQDGVWKYGDGAPTSVGYDCGIMQGTNSYWTSSPCSTKRPFICTFSDHPCPDGWAYNEQTNYCYYTPMGLNWPGIYRNNVSFDLGEQYCDTQYGAHLVSIHSAAEDQFVKDLVDKSVADYSPGTCSGYYWLIGLKDGNWTDGTPLDYNNRDDGSPVFGIRDSNCNYPKWYGLQISHVFRTYICKKAVNVVSVDLLTKLDAVHEAAKLSRLTNKPFALPEFIAKP</sequence>
<dbReference type="SUPFAM" id="SSF56436">
    <property type="entry name" value="C-type lectin-like"/>
    <property type="match status" value="2"/>
</dbReference>
<feature type="chain" id="PRO_5041443655" description="C-type lectin domain-containing protein" evidence="1">
    <location>
        <begin position="19"/>
        <end position="312"/>
    </location>
</feature>
<accession>A0AA36G865</accession>
<evidence type="ECO:0000259" key="2">
    <source>
        <dbReference type="PROSITE" id="PS50041"/>
    </source>
</evidence>
<gene>
    <name evidence="3" type="ORF">MSPICULIGERA_LOCUS14482</name>
</gene>
<organism evidence="3 4">
    <name type="scientific">Mesorhabditis spiculigera</name>
    <dbReference type="NCBI Taxonomy" id="96644"/>
    <lineage>
        <taxon>Eukaryota</taxon>
        <taxon>Metazoa</taxon>
        <taxon>Ecdysozoa</taxon>
        <taxon>Nematoda</taxon>
        <taxon>Chromadorea</taxon>
        <taxon>Rhabditida</taxon>
        <taxon>Rhabditina</taxon>
        <taxon>Rhabditomorpha</taxon>
        <taxon>Rhabditoidea</taxon>
        <taxon>Rhabditidae</taxon>
        <taxon>Mesorhabditinae</taxon>
        <taxon>Mesorhabditis</taxon>
    </lineage>
</organism>
<dbReference type="InterPro" id="IPR016187">
    <property type="entry name" value="CTDL_fold"/>
</dbReference>
<dbReference type="InterPro" id="IPR050111">
    <property type="entry name" value="C-type_lectin/snaclec_domain"/>
</dbReference>
<dbReference type="Proteomes" id="UP001177023">
    <property type="component" value="Unassembled WGS sequence"/>
</dbReference>
<dbReference type="Pfam" id="PF00059">
    <property type="entry name" value="Lectin_C"/>
    <property type="match status" value="2"/>
</dbReference>
<dbReference type="InterPro" id="IPR016186">
    <property type="entry name" value="C-type_lectin-like/link_sf"/>
</dbReference>
<keyword evidence="1" id="KW-0732">Signal</keyword>
<dbReference type="Gene3D" id="3.10.100.10">
    <property type="entry name" value="Mannose-Binding Protein A, subunit A"/>
    <property type="match status" value="2"/>
</dbReference>
<dbReference type="AlphaFoldDB" id="A0AA36G865"/>
<feature type="domain" description="C-type lectin" evidence="2">
    <location>
        <begin position="147"/>
        <end position="257"/>
    </location>
</feature>
<dbReference type="PROSITE" id="PS50041">
    <property type="entry name" value="C_TYPE_LECTIN_2"/>
    <property type="match status" value="2"/>
</dbReference>
<proteinExistence type="predicted"/>
<dbReference type="SMART" id="SM00034">
    <property type="entry name" value="CLECT"/>
    <property type="match status" value="2"/>
</dbReference>
<reference evidence="3" key="1">
    <citation type="submission" date="2023-06" db="EMBL/GenBank/DDBJ databases">
        <authorList>
            <person name="Delattre M."/>
        </authorList>
    </citation>
    <scope>NUCLEOTIDE SEQUENCE</scope>
    <source>
        <strain evidence="3">AF72</strain>
    </source>
</reference>
<dbReference type="CDD" id="cd00037">
    <property type="entry name" value="CLECT"/>
    <property type="match status" value="2"/>
</dbReference>
<evidence type="ECO:0000256" key="1">
    <source>
        <dbReference type="SAM" id="SignalP"/>
    </source>
</evidence>
<dbReference type="PANTHER" id="PTHR22803">
    <property type="entry name" value="MANNOSE, PHOSPHOLIPASE, LECTIN RECEPTOR RELATED"/>
    <property type="match status" value="1"/>
</dbReference>
<keyword evidence="4" id="KW-1185">Reference proteome</keyword>
<feature type="non-terminal residue" evidence="3">
    <location>
        <position position="1"/>
    </location>
</feature>
<evidence type="ECO:0000313" key="4">
    <source>
        <dbReference type="Proteomes" id="UP001177023"/>
    </source>
</evidence>
<dbReference type="EMBL" id="CATQJA010002642">
    <property type="protein sequence ID" value="CAJ0576183.1"/>
    <property type="molecule type" value="Genomic_DNA"/>
</dbReference>
<name>A0AA36G865_9BILA</name>
<feature type="signal peptide" evidence="1">
    <location>
        <begin position="1"/>
        <end position="18"/>
    </location>
</feature>
<protein>
    <recommendedName>
        <fullName evidence="2">C-type lectin domain-containing protein</fullName>
    </recommendedName>
</protein>
<comment type="caution">
    <text evidence="3">The sequence shown here is derived from an EMBL/GenBank/DDBJ whole genome shotgun (WGS) entry which is preliminary data.</text>
</comment>